<reference evidence="1" key="2">
    <citation type="journal article" date="2021" name="Genome Biol. Evol.">
        <title>Developing a high-quality reference genome for a parasitic bivalve with doubly uniparental inheritance (Bivalvia: Unionida).</title>
        <authorList>
            <person name="Smith C.H."/>
        </authorList>
    </citation>
    <scope>NUCLEOTIDE SEQUENCE</scope>
    <source>
        <strain evidence="1">CHS0354</strain>
        <tissue evidence="1">Mantle</tissue>
    </source>
</reference>
<sequence length="154" mass="17351">MDIITGIRYGTILNLQTDMLMLADDLTISDTHILLRGRISVISKQHTIAKHKYMRKLLPDKATIVHSLHRFKQSMMGNVTNGSHGRFSHGLLDNSSSRKDKRNIMKTGDILSKPILGVRNISQLFVLSRTNSSHEYDFVSGITTAKEPMQISTM</sequence>
<organism evidence="1 2">
    <name type="scientific">Potamilus streckersoni</name>
    <dbReference type="NCBI Taxonomy" id="2493646"/>
    <lineage>
        <taxon>Eukaryota</taxon>
        <taxon>Metazoa</taxon>
        <taxon>Spiralia</taxon>
        <taxon>Lophotrochozoa</taxon>
        <taxon>Mollusca</taxon>
        <taxon>Bivalvia</taxon>
        <taxon>Autobranchia</taxon>
        <taxon>Heteroconchia</taxon>
        <taxon>Palaeoheterodonta</taxon>
        <taxon>Unionida</taxon>
        <taxon>Unionoidea</taxon>
        <taxon>Unionidae</taxon>
        <taxon>Ambleminae</taxon>
        <taxon>Lampsilini</taxon>
        <taxon>Potamilus</taxon>
    </lineage>
</organism>
<reference evidence="1" key="1">
    <citation type="journal article" date="2021" name="Genome Biol. Evol.">
        <title>A High-Quality Reference Genome for a Parasitic Bivalve with Doubly Uniparental Inheritance (Bivalvia: Unionida).</title>
        <authorList>
            <person name="Smith C.H."/>
        </authorList>
    </citation>
    <scope>NUCLEOTIDE SEQUENCE</scope>
    <source>
        <strain evidence="1">CHS0354</strain>
    </source>
</reference>
<evidence type="ECO:0000313" key="2">
    <source>
        <dbReference type="Proteomes" id="UP001195483"/>
    </source>
</evidence>
<protein>
    <submittedName>
        <fullName evidence="1">Uncharacterized protein</fullName>
    </submittedName>
</protein>
<dbReference type="AlphaFoldDB" id="A0AAE0T220"/>
<dbReference type="EMBL" id="JAEAOA010000803">
    <property type="protein sequence ID" value="KAK3602171.1"/>
    <property type="molecule type" value="Genomic_DNA"/>
</dbReference>
<evidence type="ECO:0000313" key="1">
    <source>
        <dbReference type="EMBL" id="KAK3602171.1"/>
    </source>
</evidence>
<gene>
    <name evidence="1" type="ORF">CHS0354_013240</name>
</gene>
<comment type="caution">
    <text evidence="1">The sequence shown here is derived from an EMBL/GenBank/DDBJ whole genome shotgun (WGS) entry which is preliminary data.</text>
</comment>
<reference evidence="1" key="3">
    <citation type="submission" date="2023-05" db="EMBL/GenBank/DDBJ databases">
        <authorList>
            <person name="Smith C.H."/>
        </authorList>
    </citation>
    <scope>NUCLEOTIDE SEQUENCE</scope>
    <source>
        <strain evidence="1">CHS0354</strain>
        <tissue evidence="1">Mantle</tissue>
    </source>
</reference>
<keyword evidence="2" id="KW-1185">Reference proteome</keyword>
<dbReference type="Proteomes" id="UP001195483">
    <property type="component" value="Unassembled WGS sequence"/>
</dbReference>
<proteinExistence type="predicted"/>
<accession>A0AAE0T220</accession>
<name>A0AAE0T220_9BIVA</name>